<sequence>MSDGGEAPICLACVGDPHLRARLLTGVRHATCDECGEDGAAVPLARLAEEIDGAFQDHFELTPYEQSPSAADIFVRIAGLAPDLAWRVEDYLRETLEKVAEREDRPNLYDYSTGFAPAGTPLFWQHARWDRFCAMLRTNGRYFNREAETWLDEVLIATEK</sequence>
<protein>
    <submittedName>
        <fullName evidence="1">Uncharacterized protein</fullName>
    </submittedName>
</protein>
<dbReference type="RefSeq" id="WP_191326295.1">
    <property type="nucleotide sequence ID" value="NZ_BMZP01000039.1"/>
</dbReference>
<evidence type="ECO:0000313" key="2">
    <source>
        <dbReference type="Proteomes" id="UP001595683"/>
    </source>
</evidence>
<gene>
    <name evidence="1" type="ORF">ACFOOT_17005</name>
</gene>
<dbReference type="Proteomes" id="UP001595683">
    <property type="component" value="Unassembled WGS sequence"/>
</dbReference>
<keyword evidence="2" id="KW-1185">Reference proteome</keyword>
<evidence type="ECO:0000313" key="1">
    <source>
        <dbReference type="EMBL" id="MFC3673121.1"/>
    </source>
</evidence>
<proteinExistence type="predicted"/>
<reference evidence="2" key="1">
    <citation type="journal article" date="2019" name="Int. J. Syst. Evol. Microbiol.">
        <title>The Global Catalogue of Microorganisms (GCM) 10K type strain sequencing project: providing services to taxonomists for standard genome sequencing and annotation.</title>
        <authorList>
            <consortium name="The Broad Institute Genomics Platform"/>
            <consortium name="The Broad Institute Genome Sequencing Center for Infectious Disease"/>
            <person name="Wu L."/>
            <person name="Ma J."/>
        </authorList>
    </citation>
    <scope>NUCLEOTIDE SEQUENCE [LARGE SCALE GENOMIC DNA]</scope>
    <source>
        <strain evidence="2">KCTC 42224</strain>
    </source>
</reference>
<accession>A0ABV7V6S4</accession>
<dbReference type="EMBL" id="JBHRYE010000036">
    <property type="protein sequence ID" value="MFC3673121.1"/>
    <property type="molecule type" value="Genomic_DNA"/>
</dbReference>
<organism evidence="1 2">
    <name type="scientific">Novosphingobium pokkalii</name>
    <dbReference type="NCBI Taxonomy" id="1770194"/>
    <lineage>
        <taxon>Bacteria</taxon>
        <taxon>Pseudomonadati</taxon>
        <taxon>Pseudomonadota</taxon>
        <taxon>Alphaproteobacteria</taxon>
        <taxon>Sphingomonadales</taxon>
        <taxon>Sphingomonadaceae</taxon>
        <taxon>Novosphingobium</taxon>
    </lineage>
</organism>
<comment type="caution">
    <text evidence="1">The sequence shown here is derived from an EMBL/GenBank/DDBJ whole genome shotgun (WGS) entry which is preliminary data.</text>
</comment>
<name>A0ABV7V6S4_9SPHN</name>